<comment type="caution">
    <text evidence="3">The sequence shown here is derived from an EMBL/GenBank/DDBJ whole genome shotgun (WGS) entry which is preliminary data.</text>
</comment>
<feature type="region of interest" description="Disordered" evidence="1">
    <location>
        <begin position="138"/>
        <end position="204"/>
    </location>
</feature>
<gene>
    <name evidence="3" type="ORF">HPP92_014115</name>
</gene>
<dbReference type="InterPro" id="IPR050923">
    <property type="entry name" value="Cell_Proc_Reg/RNA_Proc"/>
</dbReference>
<feature type="domain" description="FHA" evidence="2">
    <location>
        <begin position="28"/>
        <end position="80"/>
    </location>
</feature>
<evidence type="ECO:0000313" key="4">
    <source>
        <dbReference type="Proteomes" id="UP000636800"/>
    </source>
</evidence>
<dbReference type="InterPro" id="IPR000253">
    <property type="entry name" value="FHA_dom"/>
</dbReference>
<feature type="compositionally biased region" description="Basic and acidic residues" evidence="1">
    <location>
        <begin position="138"/>
        <end position="152"/>
    </location>
</feature>
<keyword evidence="4" id="KW-1185">Reference proteome</keyword>
<evidence type="ECO:0000256" key="1">
    <source>
        <dbReference type="SAM" id="MobiDB-lite"/>
    </source>
</evidence>
<accession>A0A835QRA9</accession>
<protein>
    <recommendedName>
        <fullName evidence="2">FHA domain-containing protein</fullName>
    </recommendedName>
</protein>
<dbReference type="Pfam" id="PF00498">
    <property type="entry name" value="FHA"/>
    <property type="match status" value="1"/>
</dbReference>
<dbReference type="PANTHER" id="PTHR23308">
    <property type="entry name" value="NUCLEAR INHIBITOR OF PROTEIN PHOSPHATASE-1"/>
    <property type="match status" value="1"/>
</dbReference>
<organism evidence="3 4">
    <name type="scientific">Vanilla planifolia</name>
    <name type="common">Vanilla</name>
    <dbReference type="NCBI Taxonomy" id="51239"/>
    <lineage>
        <taxon>Eukaryota</taxon>
        <taxon>Viridiplantae</taxon>
        <taxon>Streptophyta</taxon>
        <taxon>Embryophyta</taxon>
        <taxon>Tracheophyta</taxon>
        <taxon>Spermatophyta</taxon>
        <taxon>Magnoliopsida</taxon>
        <taxon>Liliopsida</taxon>
        <taxon>Asparagales</taxon>
        <taxon>Orchidaceae</taxon>
        <taxon>Vanilloideae</taxon>
        <taxon>Vanilleae</taxon>
        <taxon>Vanilla</taxon>
    </lineage>
</organism>
<reference evidence="3 4" key="1">
    <citation type="journal article" date="2020" name="Nat. Food">
        <title>A phased Vanilla planifolia genome enables genetic improvement of flavour and production.</title>
        <authorList>
            <person name="Hasing T."/>
            <person name="Tang H."/>
            <person name="Brym M."/>
            <person name="Khazi F."/>
            <person name="Huang T."/>
            <person name="Chambers A.H."/>
        </authorList>
    </citation>
    <scope>NUCLEOTIDE SEQUENCE [LARGE SCALE GENOMIC DNA]</scope>
    <source>
        <tissue evidence="3">Leaf</tissue>
    </source>
</reference>
<dbReference type="EMBL" id="JADCNL010000006">
    <property type="protein sequence ID" value="KAG0477274.1"/>
    <property type="molecule type" value="Genomic_DNA"/>
</dbReference>
<dbReference type="PROSITE" id="PS50006">
    <property type="entry name" value="FHA_DOMAIN"/>
    <property type="match status" value="1"/>
</dbReference>
<dbReference type="SUPFAM" id="SSF49879">
    <property type="entry name" value="SMAD/FHA domain"/>
    <property type="match status" value="1"/>
</dbReference>
<feature type="compositionally biased region" description="Basic and acidic residues" evidence="1">
    <location>
        <begin position="171"/>
        <end position="189"/>
    </location>
</feature>
<evidence type="ECO:0000259" key="2">
    <source>
        <dbReference type="PROSITE" id="PS50006"/>
    </source>
</evidence>
<dbReference type="Proteomes" id="UP000636800">
    <property type="component" value="Chromosome 6"/>
</dbReference>
<proteinExistence type="predicted"/>
<name>A0A835QRA9_VANPL</name>
<dbReference type="Gene3D" id="2.60.200.20">
    <property type="match status" value="1"/>
</dbReference>
<dbReference type="AlphaFoldDB" id="A0A835QRA9"/>
<dbReference type="OrthoDB" id="340227at2759"/>
<sequence length="557" mass="60482">MEIPNLILSIDDGPKKGEIIDCRPGCLIRIGRVVRGNTFAIKDSGISQKHLVVEFNKDVSRWAVTDLGSSNGTSVNGTLISPNSPTPLGDGDIINIGGSSLISVKICMPYLASEPRTRRGRRAAAAGVCVKEENVVEGERVEEPSKRMAVERKKGKPMRCAAASISTSSTKEQEEVKNNADEAIRDGPNRRARRKKSGSSAGSSRNIVNLEPVVVEGNYGSVVRTSVNSATVSKDVQEGVGYDNIDGLNNAGKGVKQVKSLIRPARVSRKQSIMKPELVGRKIEMASRAFSVANSTEVMSKVEEQLELVEKKGRGKGTVRATADVGSVMLSQNILEPVLVENRRGRVTRASARAMHFSTLVSEEFEEEFKEMNEEKLEHAKNRGKQKAKLKKGGRSAKISSKSDIVKPGILEGKTGSMITCSDVSLPSSSMVLKELQVKKLTSELNSNSDAMEINVKGISTYSVVGREAGFLADDVENYNDNMMIPGQINKTEGNYFHNNRELAYCWSSFSKIRGIPNTTSKYREDKTITCHATPFEARVEKALSRGSAEALTGAGI</sequence>
<evidence type="ECO:0000313" key="3">
    <source>
        <dbReference type="EMBL" id="KAG0477274.1"/>
    </source>
</evidence>
<dbReference type="SMART" id="SM00240">
    <property type="entry name" value="FHA"/>
    <property type="match status" value="1"/>
</dbReference>
<dbReference type="InterPro" id="IPR008984">
    <property type="entry name" value="SMAD_FHA_dom_sf"/>
</dbReference>